<name>A0A9X0A2T4_9CNID</name>
<comment type="caution">
    <text evidence="1">The sequence shown here is derived from an EMBL/GenBank/DDBJ whole genome shotgun (WGS) entry which is preliminary data.</text>
</comment>
<dbReference type="Proteomes" id="UP001163046">
    <property type="component" value="Unassembled WGS sequence"/>
</dbReference>
<dbReference type="AlphaFoldDB" id="A0A9X0A2T4"/>
<dbReference type="InterPro" id="IPR011050">
    <property type="entry name" value="Pectin_lyase_fold/virulence"/>
</dbReference>
<keyword evidence="2" id="KW-1185">Reference proteome</keyword>
<organism evidence="1 2">
    <name type="scientific">Desmophyllum pertusum</name>
    <dbReference type="NCBI Taxonomy" id="174260"/>
    <lineage>
        <taxon>Eukaryota</taxon>
        <taxon>Metazoa</taxon>
        <taxon>Cnidaria</taxon>
        <taxon>Anthozoa</taxon>
        <taxon>Hexacorallia</taxon>
        <taxon>Scleractinia</taxon>
        <taxon>Caryophylliina</taxon>
        <taxon>Caryophylliidae</taxon>
        <taxon>Desmophyllum</taxon>
    </lineage>
</organism>
<dbReference type="PANTHER" id="PTHR11319:SF35">
    <property type="entry name" value="OUTER MEMBRANE PROTEIN PMPC-RELATED"/>
    <property type="match status" value="1"/>
</dbReference>
<protein>
    <submittedName>
        <fullName evidence="1">Uncharacterized protein</fullName>
    </submittedName>
</protein>
<dbReference type="EMBL" id="MU825401">
    <property type="protein sequence ID" value="KAJ7392406.1"/>
    <property type="molecule type" value="Genomic_DNA"/>
</dbReference>
<dbReference type="PANTHER" id="PTHR11319">
    <property type="entry name" value="G PROTEIN-COUPLED RECEPTOR-RELATED"/>
    <property type="match status" value="1"/>
</dbReference>
<gene>
    <name evidence="1" type="ORF">OS493_012068</name>
</gene>
<accession>A0A9X0A2T4</accession>
<evidence type="ECO:0000313" key="1">
    <source>
        <dbReference type="EMBL" id="KAJ7392406.1"/>
    </source>
</evidence>
<proteinExistence type="predicted"/>
<dbReference type="SUPFAM" id="SSF51126">
    <property type="entry name" value="Pectin lyase-like"/>
    <property type="match status" value="1"/>
</dbReference>
<sequence>MPCGLEPSRPCKTIHQVTARAHDGDVINIDGTDTSRDPYRCEFDSVAEKDLNIAGVVMRSYKTPAFIACKSNSFRFSCDPRTSNGVSLKGITFVNTSLYLVECSLKMADCSFVNESVEAVSFRFARNNSTGNVDLNGCTFRNNSATILNISGNSVNLSILNSSFSNNKLHDVNDTILTMSAQSLQAEQVRLTANFTNINGSLNSCPGQACFQIVAGMNGTLMLEMDQVNFENNEAGGSVLDVSGSSSVELKSTQFRTNTGRAVKLRDGDSLELKIAKGNFAENEIEQKGNGSNGGAVYVSGFTQKALVSLWRSNFKSNKAENGGACAFDDISLLMLDIENCQFVQNEAWISGGALALGSDNGWHNNSTIDIRSSTFSGNIVRSGNFRSADVGGAVRWLCMCLTCRAYH</sequence>
<reference evidence="1" key="1">
    <citation type="submission" date="2023-01" db="EMBL/GenBank/DDBJ databases">
        <title>Genome assembly of the deep-sea coral Lophelia pertusa.</title>
        <authorList>
            <person name="Herrera S."/>
            <person name="Cordes E."/>
        </authorList>
    </citation>
    <scope>NUCLEOTIDE SEQUENCE</scope>
    <source>
        <strain evidence="1">USNM1676648</strain>
        <tissue evidence="1">Polyp</tissue>
    </source>
</reference>
<dbReference type="OrthoDB" id="6013055at2759"/>
<evidence type="ECO:0000313" key="2">
    <source>
        <dbReference type="Proteomes" id="UP001163046"/>
    </source>
</evidence>